<name>A0AAN4Z0X5_9BILA</name>
<protein>
    <submittedName>
        <fullName evidence="1">Uncharacterized protein</fullName>
    </submittedName>
</protein>
<evidence type="ECO:0000313" key="1">
    <source>
        <dbReference type="EMBL" id="GMR31364.1"/>
    </source>
</evidence>
<sequence>MHLEPPRWARLIHRFIIIETHNVNVEVFIDLDLLISLLGTVLFPVETSQIFLERGRDDIRMEESHVDGEFLVTSAVNLTQQTIESYVCVLVLLQFFVVFSGESKAADIAEAIEIVLCHCTADSLRLAR</sequence>
<feature type="non-terminal residue" evidence="1">
    <location>
        <position position="128"/>
    </location>
</feature>
<dbReference type="AlphaFoldDB" id="A0AAN4Z0X5"/>
<keyword evidence="2" id="KW-1185">Reference proteome</keyword>
<accession>A0AAN4Z0X5</accession>
<comment type="caution">
    <text evidence="1">The sequence shown here is derived from an EMBL/GenBank/DDBJ whole genome shotgun (WGS) entry which is preliminary data.</text>
</comment>
<gene>
    <name evidence="1" type="ORF">PMAYCL1PPCAC_01559</name>
</gene>
<proteinExistence type="predicted"/>
<reference evidence="2" key="1">
    <citation type="submission" date="2022-10" db="EMBL/GenBank/DDBJ databases">
        <title>Genome assembly of Pristionchus species.</title>
        <authorList>
            <person name="Yoshida K."/>
            <person name="Sommer R.J."/>
        </authorList>
    </citation>
    <scope>NUCLEOTIDE SEQUENCE [LARGE SCALE GENOMIC DNA]</scope>
    <source>
        <strain evidence="2">RS5460</strain>
    </source>
</reference>
<organism evidence="1 2">
    <name type="scientific">Pristionchus mayeri</name>
    <dbReference type="NCBI Taxonomy" id="1317129"/>
    <lineage>
        <taxon>Eukaryota</taxon>
        <taxon>Metazoa</taxon>
        <taxon>Ecdysozoa</taxon>
        <taxon>Nematoda</taxon>
        <taxon>Chromadorea</taxon>
        <taxon>Rhabditida</taxon>
        <taxon>Rhabditina</taxon>
        <taxon>Diplogasteromorpha</taxon>
        <taxon>Diplogasteroidea</taxon>
        <taxon>Neodiplogasteridae</taxon>
        <taxon>Pristionchus</taxon>
    </lineage>
</organism>
<evidence type="ECO:0000313" key="2">
    <source>
        <dbReference type="Proteomes" id="UP001328107"/>
    </source>
</evidence>
<dbReference type="EMBL" id="BTRK01000001">
    <property type="protein sequence ID" value="GMR31364.1"/>
    <property type="molecule type" value="Genomic_DNA"/>
</dbReference>
<dbReference type="Proteomes" id="UP001328107">
    <property type="component" value="Unassembled WGS sequence"/>
</dbReference>